<feature type="compositionally biased region" description="Polar residues" evidence="1">
    <location>
        <begin position="390"/>
        <end position="400"/>
    </location>
</feature>
<feature type="compositionally biased region" description="Basic and acidic residues" evidence="1">
    <location>
        <begin position="713"/>
        <end position="742"/>
    </location>
</feature>
<feature type="compositionally biased region" description="Basic and acidic residues" evidence="1">
    <location>
        <begin position="961"/>
        <end position="971"/>
    </location>
</feature>
<feature type="compositionally biased region" description="Low complexity" evidence="1">
    <location>
        <begin position="915"/>
        <end position="924"/>
    </location>
</feature>
<protein>
    <submittedName>
        <fullName evidence="2">Uncharacterized protein</fullName>
    </submittedName>
</protein>
<feature type="region of interest" description="Disordered" evidence="1">
    <location>
        <begin position="712"/>
        <end position="742"/>
    </location>
</feature>
<dbReference type="EMBL" id="JARKIK010000055">
    <property type="protein sequence ID" value="KAK8733094.1"/>
    <property type="molecule type" value="Genomic_DNA"/>
</dbReference>
<evidence type="ECO:0000313" key="2">
    <source>
        <dbReference type="EMBL" id="KAK8733094.1"/>
    </source>
</evidence>
<keyword evidence="3" id="KW-1185">Reference proteome</keyword>
<proteinExistence type="predicted"/>
<feature type="compositionally biased region" description="Basic and acidic residues" evidence="1">
    <location>
        <begin position="296"/>
        <end position="316"/>
    </location>
</feature>
<comment type="caution">
    <text evidence="2">The sequence shown here is derived from an EMBL/GenBank/DDBJ whole genome shotgun (WGS) entry which is preliminary data.</text>
</comment>
<feature type="compositionally biased region" description="Basic and acidic residues" evidence="1">
    <location>
        <begin position="801"/>
        <end position="820"/>
    </location>
</feature>
<feature type="compositionally biased region" description="Polar residues" evidence="1">
    <location>
        <begin position="893"/>
        <end position="902"/>
    </location>
</feature>
<feature type="compositionally biased region" description="Basic and acidic residues" evidence="1">
    <location>
        <begin position="78"/>
        <end position="98"/>
    </location>
</feature>
<feature type="compositionally biased region" description="Basic and acidic residues" evidence="1">
    <location>
        <begin position="438"/>
        <end position="449"/>
    </location>
</feature>
<feature type="compositionally biased region" description="Basic and acidic residues" evidence="1">
    <location>
        <begin position="772"/>
        <end position="782"/>
    </location>
</feature>
<gene>
    <name evidence="2" type="ORF">OTU49_006755</name>
</gene>
<feature type="region of interest" description="Disordered" evidence="1">
    <location>
        <begin position="296"/>
        <end position="329"/>
    </location>
</feature>
<feature type="region of interest" description="Disordered" evidence="1">
    <location>
        <begin position="213"/>
        <end position="235"/>
    </location>
</feature>
<feature type="compositionally biased region" description="Pro residues" evidence="1">
    <location>
        <begin position="404"/>
        <end position="416"/>
    </location>
</feature>
<feature type="region of interest" description="Disordered" evidence="1">
    <location>
        <begin position="179"/>
        <end position="198"/>
    </location>
</feature>
<feature type="compositionally biased region" description="Acidic residues" evidence="1">
    <location>
        <begin position="995"/>
        <end position="1009"/>
    </location>
</feature>
<feature type="compositionally biased region" description="Polar residues" evidence="1">
    <location>
        <begin position="929"/>
        <end position="946"/>
    </location>
</feature>
<organism evidence="2 3">
    <name type="scientific">Cherax quadricarinatus</name>
    <name type="common">Australian red claw crayfish</name>
    <dbReference type="NCBI Taxonomy" id="27406"/>
    <lineage>
        <taxon>Eukaryota</taxon>
        <taxon>Metazoa</taxon>
        <taxon>Ecdysozoa</taxon>
        <taxon>Arthropoda</taxon>
        <taxon>Crustacea</taxon>
        <taxon>Multicrustacea</taxon>
        <taxon>Malacostraca</taxon>
        <taxon>Eumalacostraca</taxon>
        <taxon>Eucarida</taxon>
        <taxon>Decapoda</taxon>
        <taxon>Pleocyemata</taxon>
        <taxon>Astacidea</taxon>
        <taxon>Parastacoidea</taxon>
        <taxon>Parastacidae</taxon>
        <taxon>Cherax</taxon>
    </lineage>
</organism>
<feature type="compositionally biased region" description="Basic and acidic residues" evidence="1">
    <location>
        <begin position="903"/>
        <end position="914"/>
    </location>
</feature>
<feature type="region of interest" description="Disordered" evidence="1">
    <location>
        <begin position="760"/>
        <end position="852"/>
    </location>
</feature>
<feature type="region of interest" description="Disordered" evidence="1">
    <location>
        <begin position="611"/>
        <end position="632"/>
    </location>
</feature>
<feature type="region of interest" description="Disordered" evidence="1">
    <location>
        <begin position="390"/>
        <end position="471"/>
    </location>
</feature>
<accession>A0AAW0X4S2</accession>
<feature type="region of interest" description="Disordered" evidence="1">
    <location>
        <begin position="865"/>
        <end position="1029"/>
    </location>
</feature>
<dbReference type="AlphaFoldDB" id="A0AAW0X4S2"/>
<evidence type="ECO:0000256" key="1">
    <source>
        <dbReference type="SAM" id="MobiDB-lite"/>
    </source>
</evidence>
<dbReference type="Proteomes" id="UP001445076">
    <property type="component" value="Unassembled WGS sequence"/>
</dbReference>
<feature type="compositionally biased region" description="Basic and acidic residues" evidence="1">
    <location>
        <begin position="1017"/>
        <end position="1029"/>
    </location>
</feature>
<feature type="region of interest" description="Disordered" evidence="1">
    <location>
        <begin position="43"/>
        <end position="98"/>
    </location>
</feature>
<reference evidence="2 3" key="1">
    <citation type="journal article" date="2024" name="BMC Genomics">
        <title>Genome assembly of redclaw crayfish (Cherax quadricarinatus) provides insights into its immune adaptation and hypoxia tolerance.</title>
        <authorList>
            <person name="Liu Z."/>
            <person name="Zheng J."/>
            <person name="Li H."/>
            <person name="Fang K."/>
            <person name="Wang S."/>
            <person name="He J."/>
            <person name="Zhou D."/>
            <person name="Weng S."/>
            <person name="Chi M."/>
            <person name="Gu Z."/>
            <person name="He J."/>
            <person name="Li F."/>
            <person name="Wang M."/>
        </authorList>
    </citation>
    <scope>NUCLEOTIDE SEQUENCE [LARGE SCALE GENOMIC DNA]</scope>
    <source>
        <strain evidence="2">ZL_2023a</strain>
    </source>
</reference>
<feature type="region of interest" description="Disordered" evidence="1">
    <location>
        <begin position="1"/>
        <end position="27"/>
    </location>
</feature>
<name>A0AAW0X4S2_CHEQU</name>
<feature type="compositionally biased region" description="Basic and acidic residues" evidence="1">
    <location>
        <begin position="213"/>
        <end position="223"/>
    </location>
</feature>
<sequence length="1029" mass="116098">MIEHFAQRIQEQQALLERPPSPKRDTVRKTFLHQTFKEMCSGLKDITDPAPQSPEVSSGLATDKPFQKNIELIPETEDTFHESTPEPSLHPKDDDIKDEDTLNIKADVGGDITPEPLSSTLSLSLPATPVTELSTPVNKMVEQFDQHIQALSLPTSPTSSRPNSIGSLIQQDLMRLYPPKQGDPRSKGDPIQKSPSVADDCFERKMLEVTEVQKEKTEDKSFDANKNIPPNQEIADNDDDIEATVKMGNKICVKPIRTARKTRQSVCDELRHEFLQKIRSLDDDLRSLEKKKKYEERRSALQDKRKSIQHGEKTATEEGANVQSSCSEPQAEDMTVLTYTVQVDTVQIKDDSESFTVSSIHDPTIVLPFAADKGGHRDSRQLTLLESQIQNNSKASEDSTLTPPFSPRPMTPPLFPPALTLPLSPRALTPPISPLTYTERRDTKDDSKDSSPYTAPQRKLVRQITQTESSQRMPILKSSKTGGFDKISFRNYVKSSIANEDLALETEQESTCAMEHDTKVVEYTSSFEVSTDEFRADPESVEEAVEAISFLSSDDHSRNKLGQRLILYSNESEAEDQSCAAKCQSLENKQHKYYPGRKRLVKLYSPSDVQHDEHSFYPASPRSSPSSCDGKDRECSDSLTAWQDDSESFVIRGRAQASQLSQLHMKHVDEIKRCRQSDEKEESKYGTFYIPTETSKDKQRFTWGSLRKKKKDFPKIKKEESKPSDICHIKEDSSQSKTQSEKVNKGMAYNFFFDRKKNKLENEPSLGSPDNTRGDLPSDNKMSESPGKGNTLPTIVSVFPKQRESEIPDVDSRFGRERQSYRSKTTPETKLSPKKRIPFHRDSSSPSDNFSQTLLRLIAPTFEDKHLHSGSEDNTSAPVETHEVNEVGEENYSPENTPTMSERNMDPWVRRDLQDSAADSASLLDDSEVFTNDAPSSNDENSQMNHNGGVEVRPLAGVLKSGRDHSRDSRRSLRVSWGDLPDRMDSPSQFSDAEDHNDENNDDEHEQDENLQTPGPDKQDDKAYRVTQL</sequence>
<evidence type="ECO:0000313" key="3">
    <source>
        <dbReference type="Proteomes" id="UP001445076"/>
    </source>
</evidence>